<dbReference type="STRING" id="28092.WM40_00230"/>
<dbReference type="Pfam" id="PF06073">
    <property type="entry name" value="DUF934"/>
    <property type="match status" value="1"/>
</dbReference>
<dbReference type="OrthoDB" id="9800421at2"/>
<sequence length="197" mass="21600">MALIIKNREVVEDRWHTVRADAQGQVPAPQDLPHGAVIVPFTYWAEHRDALTAARSKADLGIWLAPNDEPAAVLDDIDSVTVLAVDFPAFKDGRGISIARLLRERYGWKGEIRAIGDVLRDQIGYMSRCGIDAFAVRADKDIHDALHAFDELTVHYQGAFDDPRPLFRRVRRHGATAAAHAGDVALAAANALSSSES</sequence>
<accession>A0A0F5K5D6</accession>
<evidence type="ECO:0000313" key="2">
    <source>
        <dbReference type="Proteomes" id="UP000033618"/>
    </source>
</evidence>
<keyword evidence="2" id="KW-1185">Reference proteome</keyword>
<proteinExistence type="predicted"/>
<name>A0A0F5K5D6_9BURK</name>
<gene>
    <name evidence="1" type="ORF">WM40_00230</name>
</gene>
<protein>
    <submittedName>
        <fullName evidence="1">Oxidoreductase</fullName>
    </submittedName>
</protein>
<reference evidence="1 2" key="1">
    <citation type="submission" date="2015-03" db="EMBL/GenBank/DDBJ databases">
        <title>Draft Genome Sequence of Burkholderia andropogonis type strain ICMP2807, isolated from Sorghum bicolor.</title>
        <authorList>
            <person name="Lopes-Santos L."/>
            <person name="Castro D.B."/>
            <person name="Ottoboni L.M."/>
            <person name="Park D."/>
            <person name="Weirc B.S."/>
            <person name="Destefano S.A."/>
        </authorList>
    </citation>
    <scope>NUCLEOTIDE SEQUENCE [LARGE SCALE GENOMIC DNA]</scope>
    <source>
        <strain evidence="1 2">ICMP2807</strain>
    </source>
</reference>
<dbReference type="PIRSF" id="PIRSF030820">
    <property type="entry name" value="UCP030820"/>
    <property type="match status" value="1"/>
</dbReference>
<dbReference type="AlphaFoldDB" id="A0A0F5K5D6"/>
<dbReference type="Proteomes" id="UP000033618">
    <property type="component" value="Unassembled WGS sequence"/>
</dbReference>
<dbReference type="RefSeq" id="WP_024902676.1">
    <property type="nucleotide sequence ID" value="NZ_CADFGU010000001.1"/>
</dbReference>
<organism evidence="1 2">
    <name type="scientific">Robbsia andropogonis</name>
    <dbReference type="NCBI Taxonomy" id="28092"/>
    <lineage>
        <taxon>Bacteria</taxon>
        <taxon>Pseudomonadati</taxon>
        <taxon>Pseudomonadota</taxon>
        <taxon>Betaproteobacteria</taxon>
        <taxon>Burkholderiales</taxon>
        <taxon>Burkholderiaceae</taxon>
        <taxon>Robbsia</taxon>
    </lineage>
</organism>
<comment type="caution">
    <text evidence="1">The sequence shown here is derived from an EMBL/GenBank/DDBJ whole genome shotgun (WGS) entry which is preliminary data.</text>
</comment>
<dbReference type="InterPro" id="IPR008318">
    <property type="entry name" value="UCP030820"/>
</dbReference>
<dbReference type="EMBL" id="LAQU01000001">
    <property type="protein sequence ID" value="KKB65145.1"/>
    <property type="molecule type" value="Genomic_DNA"/>
</dbReference>
<evidence type="ECO:0000313" key="1">
    <source>
        <dbReference type="EMBL" id="KKB65145.1"/>
    </source>
</evidence>
<dbReference type="PATRIC" id="fig|28092.6.peg.52"/>